<organism evidence="2 3">
    <name type="scientific">Oldenlandia corymbosa var. corymbosa</name>
    <dbReference type="NCBI Taxonomy" id="529605"/>
    <lineage>
        <taxon>Eukaryota</taxon>
        <taxon>Viridiplantae</taxon>
        <taxon>Streptophyta</taxon>
        <taxon>Embryophyta</taxon>
        <taxon>Tracheophyta</taxon>
        <taxon>Spermatophyta</taxon>
        <taxon>Magnoliopsida</taxon>
        <taxon>eudicotyledons</taxon>
        <taxon>Gunneridae</taxon>
        <taxon>Pentapetalae</taxon>
        <taxon>asterids</taxon>
        <taxon>lamiids</taxon>
        <taxon>Gentianales</taxon>
        <taxon>Rubiaceae</taxon>
        <taxon>Rubioideae</taxon>
        <taxon>Spermacoceae</taxon>
        <taxon>Hedyotis-Oldenlandia complex</taxon>
        <taxon>Oldenlandia</taxon>
    </lineage>
</organism>
<evidence type="ECO:0000313" key="2">
    <source>
        <dbReference type="EMBL" id="CAI9112590.1"/>
    </source>
</evidence>
<feature type="compositionally biased region" description="Polar residues" evidence="1">
    <location>
        <begin position="118"/>
        <end position="135"/>
    </location>
</feature>
<gene>
    <name evidence="2" type="ORF">OLC1_LOCUS19752</name>
</gene>
<feature type="region of interest" description="Disordered" evidence="1">
    <location>
        <begin position="117"/>
        <end position="154"/>
    </location>
</feature>
<name>A0AAV1DXH7_OLDCO</name>
<reference evidence="2" key="1">
    <citation type="submission" date="2023-03" db="EMBL/GenBank/DDBJ databases">
        <authorList>
            <person name="Julca I."/>
        </authorList>
    </citation>
    <scope>NUCLEOTIDE SEQUENCE</scope>
</reference>
<keyword evidence="3" id="KW-1185">Reference proteome</keyword>
<proteinExistence type="predicted"/>
<dbReference type="AlphaFoldDB" id="A0AAV1DXH7"/>
<evidence type="ECO:0000256" key="1">
    <source>
        <dbReference type="SAM" id="MobiDB-lite"/>
    </source>
</evidence>
<dbReference type="Proteomes" id="UP001161247">
    <property type="component" value="Chromosome 7"/>
</dbReference>
<dbReference type="EMBL" id="OX459124">
    <property type="protein sequence ID" value="CAI9112590.1"/>
    <property type="molecule type" value="Genomic_DNA"/>
</dbReference>
<accession>A0AAV1DXH7</accession>
<sequence length="195" mass="22127">MASQYDLIRDLTPMKVKSNWRIHVRALCEWKPTYGQSKDIASIQALLVDSQNPPFNPKSYPIELDDMLEKKCIFKLQLPRESGSTSSTQDEQSEFAVKSWGTNSSYAKLLQDFESQTDDNTLTPDELKTTASSPASKKLAMRDEVHPPSVQSTNLRKRKLLIEDDDESERQRKAINVGEHEGPTNLFAIPKLCIK</sequence>
<evidence type="ECO:0000313" key="3">
    <source>
        <dbReference type="Proteomes" id="UP001161247"/>
    </source>
</evidence>
<protein>
    <submittedName>
        <fullName evidence="2">OLC1v1013058C1</fullName>
    </submittedName>
</protein>